<gene>
    <name evidence="1" type="ORF">ACOLOM_LOCUS746</name>
</gene>
<feature type="non-terminal residue" evidence="1">
    <location>
        <position position="1"/>
    </location>
</feature>
<proteinExistence type="predicted"/>
<keyword evidence="2" id="KW-1185">Reference proteome</keyword>
<reference evidence="1" key="1">
    <citation type="submission" date="2021-06" db="EMBL/GenBank/DDBJ databases">
        <authorList>
            <person name="Kallberg Y."/>
            <person name="Tangrot J."/>
            <person name="Rosling A."/>
        </authorList>
    </citation>
    <scope>NUCLEOTIDE SEQUENCE</scope>
    <source>
        <strain evidence="1">CL356</strain>
    </source>
</reference>
<protein>
    <submittedName>
        <fullName evidence="1">16016_t:CDS:1</fullName>
    </submittedName>
</protein>
<dbReference type="EMBL" id="CAJVPT010000805">
    <property type="protein sequence ID" value="CAG8450820.1"/>
    <property type="molecule type" value="Genomic_DNA"/>
</dbReference>
<sequence>KRGVDTKIQLRGHWTLRREWVTHGSSVAIDREHGDFIWSQGEVAIFIKNMENFCSICLKQVHDSRALYCSSECANIDMGSSSMQVNSTPPPSPPIHLRFSISITPNVYHASDANSILSPPSSVSSSYADSDISSSFTSTYTLDNDYENCDTCKEDALDDEYYPSIYSTSNPIDIPNQKTQTINDSALAPLNKGTFGED</sequence>
<evidence type="ECO:0000313" key="2">
    <source>
        <dbReference type="Proteomes" id="UP000789525"/>
    </source>
</evidence>
<name>A0ACA9K4G3_9GLOM</name>
<accession>A0ACA9K4G3</accession>
<comment type="caution">
    <text evidence="1">The sequence shown here is derived from an EMBL/GenBank/DDBJ whole genome shotgun (WGS) entry which is preliminary data.</text>
</comment>
<dbReference type="Proteomes" id="UP000789525">
    <property type="component" value="Unassembled WGS sequence"/>
</dbReference>
<organism evidence="1 2">
    <name type="scientific">Acaulospora colombiana</name>
    <dbReference type="NCBI Taxonomy" id="27376"/>
    <lineage>
        <taxon>Eukaryota</taxon>
        <taxon>Fungi</taxon>
        <taxon>Fungi incertae sedis</taxon>
        <taxon>Mucoromycota</taxon>
        <taxon>Glomeromycotina</taxon>
        <taxon>Glomeromycetes</taxon>
        <taxon>Diversisporales</taxon>
        <taxon>Acaulosporaceae</taxon>
        <taxon>Acaulospora</taxon>
    </lineage>
</organism>
<evidence type="ECO:0000313" key="1">
    <source>
        <dbReference type="EMBL" id="CAG8450820.1"/>
    </source>
</evidence>